<dbReference type="Pfam" id="PF09704">
    <property type="entry name" value="Cas_Cas5d"/>
    <property type="match status" value="1"/>
</dbReference>
<dbReference type="GO" id="GO:0043571">
    <property type="term" value="P:maintenance of CRISPR repeat elements"/>
    <property type="evidence" value="ECO:0007669"/>
    <property type="project" value="UniProtKB-UniRule"/>
</dbReference>
<dbReference type="GO" id="GO:0016787">
    <property type="term" value="F:hydrolase activity"/>
    <property type="evidence" value="ECO:0007669"/>
    <property type="project" value="UniProtKB-KW"/>
</dbReference>
<reference evidence="3 4" key="1">
    <citation type="submission" date="2017-12" db="EMBL/GenBank/DDBJ databases">
        <title>Bifidobacterium longum APC/DPC strains.</title>
        <authorList>
            <person name="Arboleya S."/>
        </authorList>
    </citation>
    <scope>NUCLEOTIDE SEQUENCE [LARGE SCALE GENOMIC DNA]</scope>
    <source>
        <strain evidence="3 4">APC1461</strain>
    </source>
</reference>
<dbReference type="InterPro" id="IPR021124">
    <property type="entry name" value="CRISPR-assoc_prot_Cas5"/>
</dbReference>
<organism evidence="3 4">
    <name type="scientific">Bifidobacterium longum</name>
    <dbReference type="NCBI Taxonomy" id="216816"/>
    <lineage>
        <taxon>Bacteria</taxon>
        <taxon>Bacillati</taxon>
        <taxon>Actinomycetota</taxon>
        <taxon>Actinomycetes</taxon>
        <taxon>Bifidobacteriales</taxon>
        <taxon>Bifidobacteriaceae</taxon>
        <taxon>Bifidobacterium</taxon>
    </lineage>
</organism>
<proteinExistence type="inferred from homology"/>
<dbReference type="Proteomes" id="UP000232928">
    <property type="component" value="Unassembled WGS sequence"/>
</dbReference>
<evidence type="ECO:0000256" key="1">
    <source>
        <dbReference type="ARBA" id="ARBA00023118"/>
    </source>
</evidence>
<comment type="similarity">
    <text evidence="2">Belongs to the CRISPR-associated protein Cas5 family. Subtype I-C/Dvulg subfamily.</text>
</comment>
<keyword evidence="2" id="KW-0694">RNA-binding</keyword>
<dbReference type="GO" id="GO:0003723">
    <property type="term" value="F:RNA binding"/>
    <property type="evidence" value="ECO:0007669"/>
    <property type="project" value="UniProtKB-UniRule"/>
</dbReference>
<keyword evidence="2" id="KW-0255">Endonuclease</keyword>
<dbReference type="InterPro" id="IPR013422">
    <property type="entry name" value="CRISPR-assoc_prot_Cas5_N"/>
</dbReference>
<dbReference type="CDD" id="cd09752">
    <property type="entry name" value="Cas5_I-C"/>
    <property type="match status" value="1"/>
</dbReference>
<dbReference type="EC" id="3.1.-.-" evidence="2"/>
<evidence type="ECO:0000313" key="3">
    <source>
        <dbReference type="EMBL" id="PKD14236.1"/>
    </source>
</evidence>
<dbReference type="InterPro" id="IPR010155">
    <property type="entry name" value="CRISPR-assoc_prot_Cas5d"/>
</dbReference>
<dbReference type="PIRSF" id="PIRSF029950">
    <property type="entry name" value="Cas_CT1134"/>
    <property type="match status" value="1"/>
</dbReference>
<dbReference type="EMBL" id="PJEG01000018">
    <property type="protein sequence ID" value="PKD14236.1"/>
    <property type="molecule type" value="Genomic_DNA"/>
</dbReference>
<dbReference type="NCBIfam" id="TIGR01876">
    <property type="entry name" value="cas_Cas5d"/>
    <property type="match status" value="1"/>
</dbReference>
<protein>
    <recommendedName>
        <fullName evidence="2">pre-crRNA processing endonuclease</fullName>
        <ecNumber evidence="2">3.1.-.-</ecNumber>
    </recommendedName>
</protein>
<dbReference type="GO" id="GO:0004519">
    <property type="term" value="F:endonuclease activity"/>
    <property type="evidence" value="ECO:0007669"/>
    <property type="project" value="UniProtKB-UniRule"/>
</dbReference>
<dbReference type="GO" id="GO:0051607">
    <property type="term" value="P:defense response to virus"/>
    <property type="evidence" value="ECO:0007669"/>
    <property type="project" value="UniProtKB-UniRule"/>
</dbReference>
<name>A0A2N0THN4_BIFLN</name>
<sequence length="218" mass="25297">MPIRLEVWGENALFSRSEFKTERVTYDVMTPSAARGVLEAIFWHPGMHWRIDKIHVLNPIRFNNIRRNEVDSVINVSKIRTMAEGRGDGGAIYTAESIQQRSSTILRDVRYVIDAHFELNRSRMASTDSAEKFQSMFIRRASKGQCFHHPYFGTREFPAEFQLWEGDGDPVGFEQGHRDLGYMFYDFDYRNPAHPIPQFFRAELNDGVLDVESVEVKS</sequence>
<comment type="caution">
    <text evidence="3">The sequence shown here is derived from an EMBL/GenBank/DDBJ whole genome shotgun (WGS) entry which is preliminary data.</text>
</comment>
<dbReference type="Gene3D" id="3.30.70.2660">
    <property type="match status" value="1"/>
</dbReference>
<gene>
    <name evidence="3" type="ORF">APC1461_1513</name>
</gene>
<evidence type="ECO:0000313" key="4">
    <source>
        <dbReference type="Proteomes" id="UP000232928"/>
    </source>
</evidence>
<dbReference type="RefSeq" id="WP_101027958.1">
    <property type="nucleotide sequence ID" value="NZ_CP096771.1"/>
</dbReference>
<dbReference type="NCBIfam" id="TIGR02593">
    <property type="entry name" value="CRISPR_cas5"/>
    <property type="match status" value="1"/>
</dbReference>
<keyword evidence="2" id="KW-0540">Nuclease</keyword>
<keyword evidence="1 2" id="KW-0051">Antiviral defense</keyword>
<dbReference type="AlphaFoldDB" id="A0A2N0THN4"/>
<comment type="function">
    <text evidence="2">CRISPR (clustered regularly interspaced short palindromic repeat) is an adaptive immune system that provides protection against mobile genetic elements (viruses, transposable elements and conjugative plasmids). CRISPR clusters contain spacers, sequences complementary to antecedent mobile elements, and target invading nucleic acids. CRISPR clusters are transcribed and processed into CRISPR RNA (crRNA).</text>
</comment>
<keyword evidence="2" id="KW-0378">Hydrolase</keyword>
<evidence type="ECO:0000256" key="2">
    <source>
        <dbReference type="PIRNR" id="PIRNR029950"/>
    </source>
</evidence>
<accession>A0A2N0THN4</accession>